<dbReference type="EMBL" id="WQMT02000002">
    <property type="protein sequence ID" value="KAG9227053.1"/>
    <property type="molecule type" value="Genomic_DNA"/>
</dbReference>
<accession>A0ACB7JCC0</accession>
<keyword evidence="2" id="KW-1185">Reference proteome</keyword>
<reference evidence="1 2" key="1">
    <citation type="journal article" date="2021" name="Appl. Environ. Microbiol.">
        <title>Genetic linkage and physical mapping for an oyster mushroom Pleurotus cornucopiae and QTL analysis for the trait cap color.</title>
        <authorList>
            <person name="Zhang Y."/>
            <person name="Gao W."/>
            <person name="Sonnenberg A."/>
            <person name="Chen Q."/>
            <person name="Zhang J."/>
            <person name="Huang C."/>
        </authorList>
    </citation>
    <scope>NUCLEOTIDE SEQUENCE [LARGE SCALE GENOMIC DNA]</scope>
    <source>
        <strain evidence="1">CCMSSC00406</strain>
    </source>
</reference>
<comment type="caution">
    <text evidence="1">The sequence shown here is derived from an EMBL/GenBank/DDBJ whole genome shotgun (WGS) entry which is preliminary data.</text>
</comment>
<protein>
    <submittedName>
        <fullName evidence="1">Uncharacterized protein</fullName>
    </submittedName>
</protein>
<name>A0ACB7JCC0_PLECO</name>
<evidence type="ECO:0000313" key="2">
    <source>
        <dbReference type="Proteomes" id="UP000824881"/>
    </source>
</evidence>
<proteinExistence type="predicted"/>
<sequence length="536" mass="57889">MAIAITLLYLLAAIALNRVGATPLANAPADSEATKPDLSSVDKKVIIQLFQWNWQSVGEECEHFIGPAGYGYVQVSPPNEHITGDEWWKDYQPVSYKIESRRGNREQFRQMVTKCHTAGVKVITDTLFNHMSSLSSGKGTGGSTFDKYNYPGLYSYQDFHHKCGSSDEVIHDFKSRKEVQNCELLGLADLATGNENVQRRLKAYANDLRSLGVDGFRLDAAKHVPANDLKSILSSVPGFGTPSFYVTQEVVGGTKDDDSEVKAVEYVQNGDVQVFEYSKKIRKAFMDGDFTDLKDLGRDWVPSAYANVFVVNHDKERDGGALNANSPSNTYILGHIFSLAYPYGRVSVLSSYEDGVGSNGGASGPTKGAAKCTGVTRDGNGGWMCQHRWVAIAGMTRFRNAVQDAPLENWQSPRKDRIAFSRGKSGFVAINNSDSPWSATLNTGLPKGSYCDVVSGGAKASKCTGPTLKVGADGKLATTIPARSAVGIHVGEVEVEGIGLSTGVTTAGKVTAEVDDDDGDHLDNVRHVVLHSLLTA</sequence>
<dbReference type="Proteomes" id="UP000824881">
    <property type="component" value="Unassembled WGS sequence"/>
</dbReference>
<evidence type="ECO:0000313" key="1">
    <source>
        <dbReference type="EMBL" id="KAG9227053.1"/>
    </source>
</evidence>
<organism evidence="1 2">
    <name type="scientific">Pleurotus cornucopiae</name>
    <name type="common">Cornucopia mushroom</name>
    <dbReference type="NCBI Taxonomy" id="5321"/>
    <lineage>
        <taxon>Eukaryota</taxon>
        <taxon>Fungi</taxon>
        <taxon>Dikarya</taxon>
        <taxon>Basidiomycota</taxon>
        <taxon>Agaricomycotina</taxon>
        <taxon>Agaricomycetes</taxon>
        <taxon>Agaricomycetidae</taxon>
        <taxon>Agaricales</taxon>
        <taxon>Pleurotineae</taxon>
        <taxon>Pleurotaceae</taxon>
        <taxon>Pleurotus</taxon>
    </lineage>
</organism>
<gene>
    <name evidence="1" type="ORF">CCMSSC00406_0008253</name>
</gene>